<feature type="transmembrane region" description="Helical" evidence="1">
    <location>
        <begin position="48"/>
        <end position="69"/>
    </location>
</feature>
<name>A0A1Y6HIW9_9XANT</name>
<dbReference type="EMBL" id="LT853885">
    <property type="protein sequence ID" value="SMR03297.1"/>
    <property type="molecule type" value="Genomic_DNA"/>
</dbReference>
<evidence type="ECO:0000313" key="3">
    <source>
        <dbReference type="EMBL" id="SMR03297.1"/>
    </source>
</evidence>
<evidence type="ECO:0000313" key="4">
    <source>
        <dbReference type="Proteomes" id="UP000195953"/>
    </source>
</evidence>
<reference evidence="3 4" key="1">
    <citation type="submission" date="2017-05" db="EMBL/GenBank/DDBJ databases">
        <authorList>
            <person name="Song R."/>
            <person name="Chenine A.L."/>
            <person name="Ruprecht R.M."/>
        </authorList>
    </citation>
    <scope>NUCLEOTIDE SEQUENCE [LARGE SCALE GENOMIC DNA]</scope>
    <source>
        <strain evidence="3">PD5205</strain>
    </source>
</reference>
<accession>A0A1Y6HIW9</accession>
<proteinExistence type="predicted"/>
<evidence type="ECO:0000256" key="2">
    <source>
        <dbReference type="SAM" id="SignalP"/>
    </source>
</evidence>
<keyword evidence="1" id="KW-0472">Membrane</keyword>
<feature type="chain" id="PRO_5011007582" description="Phage-related protein" evidence="2">
    <location>
        <begin position="39"/>
        <end position="83"/>
    </location>
</feature>
<dbReference type="RefSeq" id="WP_065975215.1">
    <property type="nucleotide sequence ID" value="NZ_CP016830.1"/>
</dbReference>
<organism evidence="3 4">
    <name type="scientific">Xanthomonas fragariae</name>
    <dbReference type="NCBI Taxonomy" id="48664"/>
    <lineage>
        <taxon>Bacteria</taxon>
        <taxon>Pseudomonadati</taxon>
        <taxon>Pseudomonadota</taxon>
        <taxon>Gammaproteobacteria</taxon>
        <taxon>Lysobacterales</taxon>
        <taxon>Lysobacteraceae</taxon>
        <taxon>Xanthomonas</taxon>
    </lineage>
</organism>
<keyword evidence="1" id="KW-1133">Transmembrane helix</keyword>
<keyword evidence="1" id="KW-0812">Transmembrane</keyword>
<evidence type="ECO:0008006" key="5">
    <source>
        <dbReference type="Google" id="ProtNLM"/>
    </source>
</evidence>
<dbReference type="KEGG" id="xfr:BER92_09605"/>
<dbReference type="AlphaFoldDB" id="A0A1Y6HIW9"/>
<dbReference type="STRING" id="48664.BER92_09605"/>
<gene>
    <name evidence="3" type="ORF">PD5205_01994</name>
</gene>
<sequence>MNSKKIRALGAYMSTLGNKPKAIAVGGAFAMAAPSAFAEAAAGFDPTTILAAVAAMVAAGVLIYTAFAVGRWTMKAFGLIGGK</sequence>
<keyword evidence="2" id="KW-0732">Signal</keyword>
<dbReference type="Proteomes" id="UP000195953">
    <property type="component" value="Chromosome 1"/>
</dbReference>
<protein>
    <recommendedName>
        <fullName evidence="5">Phage-related protein</fullName>
    </recommendedName>
</protein>
<feature type="signal peptide" evidence="2">
    <location>
        <begin position="1"/>
        <end position="38"/>
    </location>
</feature>
<evidence type="ECO:0000256" key="1">
    <source>
        <dbReference type="SAM" id="Phobius"/>
    </source>
</evidence>